<feature type="signal peptide" evidence="1">
    <location>
        <begin position="1"/>
        <end position="18"/>
    </location>
</feature>
<name>A0A0P1J1B0_9RHOB</name>
<feature type="chain" id="PRO_5006065835" description="Secreted protein" evidence="1">
    <location>
        <begin position="19"/>
        <end position="145"/>
    </location>
</feature>
<organism evidence="2 3">
    <name type="scientific">Cognatishimia activa</name>
    <dbReference type="NCBI Taxonomy" id="1715691"/>
    <lineage>
        <taxon>Bacteria</taxon>
        <taxon>Pseudomonadati</taxon>
        <taxon>Pseudomonadota</taxon>
        <taxon>Alphaproteobacteria</taxon>
        <taxon>Rhodobacterales</taxon>
        <taxon>Paracoccaceae</taxon>
        <taxon>Cognatishimia</taxon>
    </lineage>
</organism>
<gene>
    <name evidence="2" type="ORF">TA5114_00075</name>
</gene>
<evidence type="ECO:0008006" key="4">
    <source>
        <dbReference type="Google" id="ProtNLM"/>
    </source>
</evidence>
<dbReference type="OrthoDB" id="9816009at2"/>
<dbReference type="STRING" id="1715691.TA5113_00108"/>
<evidence type="ECO:0000256" key="1">
    <source>
        <dbReference type="SAM" id="SignalP"/>
    </source>
</evidence>
<dbReference type="RefSeq" id="WP_082625758.1">
    <property type="nucleotide sequence ID" value="NZ_CYTO01000002.1"/>
</dbReference>
<dbReference type="EMBL" id="CYUE01000001">
    <property type="protein sequence ID" value="CUK24298.1"/>
    <property type="molecule type" value="Genomic_DNA"/>
</dbReference>
<keyword evidence="1" id="KW-0732">Signal</keyword>
<evidence type="ECO:0000313" key="3">
    <source>
        <dbReference type="Proteomes" id="UP000051184"/>
    </source>
</evidence>
<protein>
    <recommendedName>
        <fullName evidence="4">Secreted protein</fullName>
    </recommendedName>
</protein>
<accession>A0A0P1J1B0</accession>
<sequence>MRILRVICLALAAGPACAQDRAAEDQTPTGKFLNATEVKPILGATKSSWIAVREWEGQDLIYFTHLLSWRCGLYEIRYSVNGGAQKSWPFPDCDAATHAVGVIPDGADIYTVLPLKSVQTVTIELLYDDLSTESAEFQRNAVLIP</sequence>
<keyword evidence="3" id="KW-1185">Reference proteome</keyword>
<dbReference type="Proteomes" id="UP000051184">
    <property type="component" value="Unassembled WGS sequence"/>
</dbReference>
<proteinExistence type="predicted"/>
<dbReference type="AlphaFoldDB" id="A0A0P1J1B0"/>
<evidence type="ECO:0000313" key="2">
    <source>
        <dbReference type="EMBL" id="CUK24298.1"/>
    </source>
</evidence>
<reference evidence="3" key="1">
    <citation type="submission" date="2015-09" db="EMBL/GenBank/DDBJ databases">
        <authorList>
            <person name="Rodrigo-Torres Lidia"/>
            <person name="Arahal R.David."/>
        </authorList>
    </citation>
    <scope>NUCLEOTIDE SEQUENCE [LARGE SCALE GENOMIC DNA]</scope>
    <source>
        <strain evidence="3">CECT 5114</strain>
    </source>
</reference>